<dbReference type="CDD" id="cd01392">
    <property type="entry name" value="HTH_LacI"/>
    <property type="match status" value="1"/>
</dbReference>
<reference evidence="5 6" key="1">
    <citation type="submission" date="2019-10" db="EMBL/GenBank/DDBJ databases">
        <title>Bifidobacterium from non-human primates.</title>
        <authorList>
            <person name="Modesto M."/>
        </authorList>
    </citation>
    <scope>NUCLEOTIDE SEQUENCE [LARGE SCALE GENOMIC DNA]</scope>
    <source>
        <strain evidence="5 6">TREC</strain>
    </source>
</reference>
<sequence length="342" mass="37558">MVTSEEVAQRAGVSRATVSYVMSGKRTISEKTRAKVLRAMDELGYYPNANARALAGRRSGVIGVVSRFDEGVQMPEFLPFFSAILSTARKRGYDVILVPGDEGVDGIRRMVGQSLVDGVLVFDIRREDDRLEPIAAMHVPAVLIGTTADAHGLACVDVDYAMVARLAVDEAADCGANRMLLVADRKPIADEFVFAATFEDVCERRARERGLAYEVFRPEIAGWRGFGPLGDLLERHADGRHADDRCALVTRTPRQLDWTLQLMLGRGIRAGEDMAVIGVCVDGYATSLRVDVTNVDPHHGLVAERATDELLDLIDGKSAANPLTLVRPELHRRTTTLDFRRP</sequence>
<dbReference type="Pfam" id="PF00356">
    <property type="entry name" value="LacI"/>
    <property type="match status" value="1"/>
</dbReference>
<dbReference type="InterPro" id="IPR010982">
    <property type="entry name" value="Lambda_DNA-bd_dom_sf"/>
</dbReference>
<accession>A0A7K3THL0</accession>
<evidence type="ECO:0000256" key="3">
    <source>
        <dbReference type="ARBA" id="ARBA00023163"/>
    </source>
</evidence>
<dbReference type="AlphaFoldDB" id="A0A7K3THL0"/>
<dbReference type="Pfam" id="PF13377">
    <property type="entry name" value="Peripla_BP_3"/>
    <property type="match status" value="1"/>
</dbReference>
<dbReference type="InterPro" id="IPR028082">
    <property type="entry name" value="Peripla_BP_I"/>
</dbReference>
<keyword evidence="1" id="KW-0805">Transcription regulation</keyword>
<proteinExistence type="predicted"/>
<evidence type="ECO:0000259" key="4">
    <source>
        <dbReference type="PROSITE" id="PS50932"/>
    </source>
</evidence>
<dbReference type="Gene3D" id="1.10.260.40">
    <property type="entry name" value="lambda repressor-like DNA-binding domains"/>
    <property type="match status" value="1"/>
</dbReference>
<organism evidence="5 6">
    <name type="scientific">Bifidobacterium avesanii</name>
    <dbReference type="NCBI Taxonomy" id="1798157"/>
    <lineage>
        <taxon>Bacteria</taxon>
        <taxon>Bacillati</taxon>
        <taxon>Actinomycetota</taxon>
        <taxon>Actinomycetes</taxon>
        <taxon>Bifidobacteriales</taxon>
        <taxon>Bifidobacteriaceae</taxon>
        <taxon>Bifidobacterium</taxon>
    </lineage>
</organism>
<dbReference type="Proteomes" id="UP000469763">
    <property type="component" value="Unassembled WGS sequence"/>
</dbReference>
<dbReference type="SUPFAM" id="SSF47413">
    <property type="entry name" value="lambda repressor-like DNA-binding domains"/>
    <property type="match status" value="1"/>
</dbReference>
<dbReference type="PROSITE" id="PS50932">
    <property type="entry name" value="HTH_LACI_2"/>
    <property type="match status" value="1"/>
</dbReference>
<dbReference type="InterPro" id="IPR046335">
    <property type="entry name" value="LacI/GalR-like_sensor"/>
</dbReference>
<feature type="domain" description="HTH lacI-type" evidence="4">
    <location>
        <begin position="2"/>
        <end position="56"/>
    </location>
</feature>
<keyword evidence="6" id="KW-1185">Reference proteome</keyword>
<comment type="caution">
    <text evidence="5">The sequence shown here is derived from an EMBL/GenBank/DDBJ whole genome shotgun (WGS) entry which is preliminary data.</text>
</comment>
<dbReference type="PANTHER" id="PTHR30146">
    <property type="entry name" value="LACI-RELATED TRANSCRIPTIONAL REPRESSOR"/>
    <property type="match status" value="1"/>
</dbReference>
<dbReference type="PANTHER" id="PTHR30146:SF153">
    <property type="entry name" value="LACTOSE OPERON REPRESSOR"/>
    <property type="match status" value="1"/>
</dbReference>
<protein>
    <submittedName>
        <fullName evidence="5">LacI family DNA-binding transcriptional regulator</fullName>
    </submittedName>
</protein>
<dbReference type="RefSeq" id="WP_152349706.1">
    <property type="nucleotide sequence ID" value="NZ_WBSN01000002.1"/>
</dbReference>
<dbReference type="Gene3D" id="3.40.50.2300">
    <property type="match status" value="1"/>
</dbReference>
<evidence type="ECO:0000313" key="5">
    <source>
        <dbReference type="EMBL" id="NEG78110.1"/>
    </source>
</evidence>
<evidence type="ECO:0000256" key="1">
    <source>
        <dbReference type="ARBA" id="ARBA00023015"/>
    </source>
</evidence>
<keyword evidence="2 5" id="KW-0238">DNA-binding</keyword>
<dbReference type="OrthoDB" id="252678at2"/>
<dbReference type="GO" id="GO:0003700">
    <property type="term" value="F:DNA-binding transcription factor activity"/>
    <property type="evidence" value="ECO:0007669"/>
    <property type="project" value="TreeGrafter"/>
</dbReference>
<evidence type="ECO:0000313" key="6">
    <source>
        <dbReference type="Proteomes" id="UP000469763"/>
    </source>
</evidence>
<gene>
    <name evidence="5" type="ORF">GFD22_03830</name>
</gene>
<keyword evidence="3" id="KW-0804">Transcription</keyword>
<name>A0A7K3THL0_9BIFI</name>
<dbReference type="EMBL" id="WHZY01000004">
    <property type="protein sequence ID" value="NEG78110.1"/>
    <property type="molecule type" value="Genomic_DNA"/>
</dbReference>
<dbReference type="GO" id="GO:0000976">
    <property type="term" value="F:transcription cis-regulatory region binding"/>
    <property type="evidence" value="ECO:0007669"/>
    <property type="project" value="TreeGrafter"/>
</dbReference>
<evidence type="ECO:0000256" key="2">
    <source>
        <dbReference type="ARBA" id="ARBA00023125"/>
    </source>
</evidence>
<dbReference type="InterPro" id="IPR000843">
    <property type="entry name" value="HTH_LacI"/>
</dbReference>
<dbReference type="SMART" id="SM00354">
    <property type="entry name" value="HTH_LACI"/>
    <property type="match status" value="1"/>
</dbReference>
<dbReference type="SUPFAM" id="SSF53822">
    <property type="entry name" value="Periplasmic binding protein-like I"/>
    <property type="match status" value="1"/>
</dbReference>